<dbReference type="EMBL" id="BSXW01000038">
    <property type="protein sequence ID" value="GMF10397.1"/>
    <property type="molecule type" value="Genomic_DNA"/>
</dbReference>
<feature type="compositionally biased region" description="Low complexity" evidence="1">
    <location>
        <begin position="41"/>
        <end position="52"/>
    </location>
</feature>
<accession>A0A9W6WFD4</accession>
<name>A0A9W6WFD4_9STRA</name>
<feature type="region of interest" description="Disordered" evidence="1">
    <location>
        <begin position="112"/>
        <end position="166"/>
    </location>
</feature>
<sequence>MTKLSTISAIVTLVVVALGRVESSKLRQYEPSRVLASIDTSDSGSVDSGDSGSAERFLEEFDTSVDGSSLLGEEYFSSSSVDTSEDGSNPRFLVDVESSIDGSALLDSLEFSEAADSDSEANDEIRDNSEDDGEDDGDASYQPGTVKPADIGESGEFDKSDLSWWK</sequence>
<protein>
    <submittedName>
        <fullName evidence="3">Unnamed protein product</fullName>
    </submittedName>
</protein>
<evidence type="ECO:0000256" key="1">
    <source>
        <dbReference type="SAM" id="MobiDB-lite"/>
    </source>
</evidence>
<dbReference type="Proteomes" id="UP001165083">
    <property type="component" value="Unassembled WGS sequence"/>
</dbReference>
<keyword evidence="2" id="KW-0732">Signal</keyword>
<feature type="signal peptide" evidence="2">
    <location>
        <begin position="1"/>
        <end position="23"/>
    </location>
</feature>
<feature type="chain" id="PRO_5040783459" evidence="2">
    <location>
        <begin position="24"/>
        <end position="166"/>
    </location>
</feature>
<feature type="compositionally biased region" description="Basic and acidic residues" evidence="1">
    <location>
        <begin position="156"/>
        <end position="166"/>
    </location>
</feature>
<keyword evidence="4" id="KW-1185">Reference proteome</keyword>
<comment type="caution">
    <text evidence="3">The sequence shown here is derived from an EMBL/GenBank/DDBJ whole genome shotgun (WGS) entry which is preliminary data.</text>
</comment>
<gene>
    <name evidence="3" type="ORF">Plil01_000121100</name>
</gene>
<evidence type="ECO:0000313" key="4">
    <source>
        <dbReference type="Proteomes" id="UP001165083"/>
    </source>
</evidence>
<proteinExistence type="predicted"/>
<evidence type="ECO:0000256" key="2">
    <source>
        <dbReference type="SAM" id="SignalP"/>
    </source>
</evidence>
<dbReference type="AlphaFoldDB" id="A0A9W6WFD4"/>
<evidence type="ECO:0000313" key="3">
    <source>
        <dbReference type="EMBL" id="GMF10397.1"/>
    </source>
</evidence>
<feature type="compositionally biased region" description="Acidic residues" evidence="1">
    <location>
        <begin position="129"/>
        <end position="138"/>
    </location>
</feature>
<feature type="compositionally biased region" description="Acidic residues" evidence="1">
    <location>
        <begin position="113"/>
        <end position="122"/>
    </location>
</feature>
<reference evidence="3" key="1">
    <citation type="submission" date="2023-04" db="EMBL/GenBank/DDBJ databases">
        <title>Phytophthora lilii NBRC 32176.</title>
        <authorList>
            <person name="Ichikawa N."/>
            <person name="Sato H."/>
            <person name="Tonouchi N."/>
        </authorList>
    </citation>
    <scope>NUCLEOTIDE SEQUENCE</scope>
    <source>
        <strain evidence="3">NBRC 32176</strain>
    </source>
</reference>
<dbReference type="OrthoDB" id="120203at2759"/>
<feature type="region of interest" description="Disordered" evidence="1">
    <location>
        <begin position="37"/>
        <end position="59"/>
    </location>
</feature>
<organism evidence="3 4">
    <name type="scientific">Phytophthora lilii</name>
    <dbReference type="NCBI Taxonomy" id="2077276"/>
    <lineage>
        <taxon>Eukaryota</taxon>
        <taxon>Sar</taxon>
        <taxon>Stramenopiles</taxon>
        <taxon>Oomycota</taxon>
        <taxon>Peronosporomycetes</taxon>
        <taxon>Peronosporales</taxon>
        <taxon>Peronosporaceae</taxon>
        <taxon>Phytophthora</taxon>
    </lineage>
</organism>